<dbReference type="KEGG" id="aft:BBF96_02745"/>
<proteinExistence type="predicted"/>
<sequence length="181" mass="21068">MSRERPKIICEVRDQKYLDGLTSIYNRKFFNDYLRQALTQAMEEAIPFTLLLIDIDDFAHYNEMNGYDRGDQALQQIGYLLKRNLRKGDFAIRYDEEEFLVVLIGANKNDSFRVAERLRKLIEEHDFPGEQIQPGGKLTVSIGLASYPDDGKSLAFLIKRADTALYQAKQKMKNRVEIFTF</sequence>
<dbReference type="SMART" id="SM00267">
    <property type="entry name" value="GGDEF"/>
    <property type="match status" value="1"/>
</dbReference>
<dbReference type="PANTHER" id="PTHR45138:SF9">
    <property type="entry name" value="DIGUANYLATE CYCLASE DGCM-RELATED"/>
    <property type="match status" value="1"/>
</dbReference>
<feature type="domain" description="GGDEF" evidence="1">
    <location>
        <begin position="46"/>
        <end position="181"/>
    </location>
</feature>
<dbReference type="Gene3D" id="3.30.70.270">
    <property type="match status" value="1"/>
</dbReference>
<keyword evidence="3" id="KW-1185">Reference proteome</keyword>
<dbReference type="OrthoDB" id="9798833at2"/>
<organism evidence="2 3">
    <name type="scientific">Anoxybacter fermentans</name>
    <dbReference type="NCBI Taxonomy" id="1323375"/>
    <lineage>
        <taxon>Bacteria</taxon>
        <taxon>Bacillati</taxon>
        <taxon>Bacillota</taxon>
        <taxon>Clostridia</taxon>
        <taxon>Halanaerobiales</taxon>
        <taxon>Anoxybacter</taxon>
    </lineage>
</organism>
<dbReference type="Pfam" id="PF00990">
    <property type="entry name" value="GGDEF"/>
    <property type="match status" value="1"/>
</dbReference>
<dbReference type="InterPro" id="IPR043128">
    <property type="entry name" value="Rev_trsase/Diguanyl_cyclase"/>
</dbReference>
<dbReference type="GO" id="GO:0043709">
    <property type="term" value="P:cell adhesion involved in single-species biofilm formation"/>
    <property type="evidence" value="ECO:0007669"/>
    <property type="project" value="TreeGrafter"/>
</dbReference>
<dbReference type="GO" id="GO:1902201">
    <property type="term" value="P:negative regulation of bacterial-type flagellum-dependent cell motility"/>
    <property type="evidence" value="ECO:0007669"/>
    <property type="project" value="TreeGrafter"/>
</dbReference>
<evidence type="ECO:0000313" key="3">
    <source>
        <dbReference type="Proteomes" id="UP000267250"/>
    </source>
</evidence>
<dbReference type="CDD" id="cd01949">
    <property type="entry name" value="GGDEF"/>
    <property type="match status" value="1"/>
</dbReference>
<name>A0A3Q9HP02_9FIRM</name>
<dbReference type="Proteomes" id="UP000267250">
    <property type="component" value="Chromosome"/>
</dbReference>
<dbReference type="AlphaFoldDB" id="A0A3Q9HP02"/>
<dbReference type="NCBIfam" id="TIGR00254">
    <property type="entry name" value="GGDEF"/>
    <property type="match status" value="1"/>
</dbReference>
<dbReference type="PROSITE" id="PS50887">
    <property type="entry name" value="GGDEF"/>
    <property type="match status" value="1"/>
</dbReference>
<dbReference type="SUPFAM" id="SSF55073">
    <property type="entry name" value="Nucleotide cyclase"/>
    <property type="match status" value="1"/>
</dbReference>
<evidence type="ECO:0000313" key="2">
    <source>
        <dbReference type="EMBL" id="AZR72404.1"/>
    </source>
</evidence>
<dbReference type="InterPro" id="IPR050469">
    <property type="entry name" value="Diguanylate_Cyclase"/>
</dbReference>
<dbReference type="GO" id="GO:0052621">
    <property type="term" value="F:diguanylate cyclase activity"/>
    <property type="evidence" value="ECO:0007669"/>
    <property type="project" value="TreeGrafter"/>
</dbReference>
<dbReference type="InterPro" id="IPR029787">
    <property type="entry name" value="Nucleotide_cyclase"/>
</dbReference>
<accession>A0A3Q9HP02</accession>
<dbReference type="PANTHER" id="PTHR45138">
    <property type="entry name" value="REGULATORY COMPONENTS OF SENSORY TRANSDUCTION SYSTEM"/>
    <property type="match status" value="1"/>
</dbReference>
<dbReference type="InterPro" id="IPR000160">
    <property type="entry name" value="GGDEF_dom"/>
</dbReference>
<reference evidence="2 3" key="1">
    <citation type="submission" date="2016-07" db="EMBL/GenBank/DDBJ databases">
        <title>Genome and transcriptome analysis of iron-reducing fermentative bacteria Anoxybacter fermentans.</title>
        <authorList>
            <person name="Zeng X."/>
            <person name="Shao Z."/>
        </authorList>
    </citation>
    <scope>NUCLEOTIDE SEQUENCE [LARGE SCALE GENOMIC DNA]</scope>
    <source>
        <strain evidence="2 3">DY22613</strain>
    </source>
</reference>
<evidence type="ECO:0000259" key="1">
    <source>
        <dbReference type="PROSITE" id="PS50887"/>
    </source>
</evidence>
<dbReference type="GO" id="GO:0005886">
    <property type="term" value="C:plasma membrane"/>
    <property type="evidence" value="ECO:0007669"/>
    <property type="project" value="TreeGrafter"/>
</dbReference>
<dbReference type="FunFam" id="3.30.70.270:FF:000001">
    <property type="entry name" value="Diguanylate cyclase domain protein"/>
    <property type="match status" value="1"/>
</dbReference>
<dbReference type="EMBL" id="CP016379">
    <property type="protein sequence ID" value="AZR72404.1"/>
    <property type="molecule type" value="Genomic_DNA"/>
</dbReference>
<gene>
    <name evidence="2" type="ORF">BBF96_02745</name>
</gene>
<protein>
    <recommendedName>
        <fullName evidence="1">GGDEF domain-containing protein</fullName>
    </recommendedName>
</protein>
<dbReference type="RefSeq" id="WP_127015739.1">
    <property type="nucleotide sequence ID" value="NZ_CP016379.1"/>
</dbReference>